<evidence type="ECO:0000256" key="9">
    <source>
        <dbReference type="SAM" id="Coils"/>
    </source>
</evidence>
<evidence type="ECO:0000256" key="7">
    <source>
        <dbReference type="PIRSR" id="PIRSR006809-1"/>
    </source>
</evidence>
<dbReference type="PIRSF" id="PIRSF006809">
    <property type="entry name" value="GTP-binding_hflX_prd"/>
    <property type="match status" value="1"/>
</dbReference>
<feature type="domain" description="Hflx-type G" evidence="10">
    <location>
        <begin position="199"/>
        <end position="363"/>
    </location>
</feature>
<feature type="binding site" evidence="8">
    <location>
        <position position="232"/>
    </location>
    <ligand>
        <name>Mg(2+)</name>
        <dbReference type="ChEBI" id="CHEBI:18420"/>
    </ligand>
</feature>
<dbReference type="GO" id="GO:0046872">
    <property type="term" value="F:metal ion binding"/>
    <property type="evidence" value="ECO:0007669"/>
    <property type="project" value="UniProtKB-KW"/>
</dbReference>
<feature type="binding site" evidence="7">
    <location>
        <begin position="341"/>
        <end position="343"/>
    </location>
    <ligand>
        <name>GTP</name>
        <dbReference type="ChEBI" id="CHEBI:37565"/>
    </ligand>
</feature>
<dbReference type="GO" id="GO:0003924">
    <property type="term" value="F:GTPase activity"/>
    <property type="evidence" value="ECO:0007669"/>
    <property type="project" value="UniProtKB-UniRule"/>
</dbReference>
<evidence type="ECO:0000256" key="2">
    <source>
        <dbReference type="ARBA" id="ARBA00022723"/>
    </source>
</evidence>
<feature type="binding site" evidence="7">
    <location>
        <begin position="252"/>
        <end position="255"/>
    </location>
    <ligand>
        <name>GTP</name>
        <dbReference type="ChEBI" id="CHEBI:37565"/>
    </ligand>
</feature>
<comment type="function">
    <text evidence="6">GTPase that associates with the 50S ribosomal subunit and may have a role during protein synthesis or ribosome biogenesis.</text>
</comment>
<keyword evidence="1 6" id="KW-0963">Cytoplasm</keyword>
<protein>
    <recommendedName>
        <fullName evidence="6">GTPase HflX</fullName>
    </recommendedName>
    <alternativeName>
        <fullName evidence="6">GTP-binding protein HflX</fullName>
    </alternativeName>
</protein>
<dbReference type="PRINTS" id="PR00326">
    <property type="entry name" value="GTP1OBG"/>
</dbReference>
<feature type="binding site" evidence="8">
    <location>
        <position position="212"/>
    </location>
    <ligand>
        <name>Mg(2+)</name>
        <dbReference type="ChEBI" id="CHEBI:18420"/>
    </ligand>
</feature>
<dbReference type="GO" id="GO:0005737">
    <property type="term" value="C:cytoplasm"/>
    <property type="evidence" value="ECO:0007669"/>
    <property type="project" value="UniProtKB-SubCell"/>
</dbReference>
<dbReference type="InterPro" id="IPR006073">
    <property type="entry name" value="GTP-bd"/>
</dbReference>
<keyword evidence="3 6" id="KW-0547">Nucleotide-binding</keyword>
<evidence type="ECO:0000256" key="5">
    <source>
        <dbReference type="ARBA" id="ARBA00023134"/>
    </source>
</evidence>
<dbReference type="SUPFAM" id="SSF52540">
    <property type="entry name" value="P-loop containing nucleoside triphosphate hydrolases"/>
    <property type="match status" value="1"/>
</dbReference>
<evidence type="ECO:0000313" key="11">
    <source>
        <dbReference type="EMBL" id="HJD42271.1"/>
    </source>
</evidence>
<organism evidence="11 12">
    <name type="scientific">Candidatus Mediterraneibacter quadrami</name>
    <dbReference type="NCBI Taxonomy" id="2838684"/>
    <lineage>
        <taxon>Bacteria</taxon>
        <taxon>Bacillati</taxon>
        <taxon>Bacillota</taxon>
        <taxon>Clostridia</taxon>
        <taxon>Lachnospirales</taxon>
        <taxon>Lachnospiraceae</taxon>
        <taxon>Mediterraneibacter</taxon>
    </lineage>
</organism>
<sequence length="411" mass="45776">MFETEHMKERMILVGVDTGSPETAARSLDELADLAETAGAQTAGRLIQARESIHPATYIGKGKLEELKDLLWETEADGIICDDELTGSQIGNLEAELSCKVIDRTLLILDIFAAHAVSGEGKIQVELAQLKYRATRLTGLGRSLSRLGGGIGTRGPGEKKLEMDRRLIRERISRLKADLRNVEKHRELLRSQRRQSGLKSAALVGYTSAGKSSIENALTGAGILEDAMLFSTLDTTTRSLVLDNTQEILLTDTVGFIRKLPHHLVEAFKSTLEEAKYADIIIHVVDASNPQMEEQMHVVYETLRELGVEDRPVVTLFNKQDLLTGDSRQKDFRADYSIPVSAKTGQGLEELKKALLEIVRKDQIYVERLYDFSEAGKIQLIRSRGQLLEESYVPEGIEVRAYVPQDIYSKI</sequence>
<dbReference type="Pfam" id="PF13167">
    <property type="entry name" value="GTP-bdg_N"/>
    <property type="match status" value="1"/>
</dbReference>
<dbReference type="Gene3D" id="3.40.50.11060">
    <property type="entry name" value="GTPase HflX, N-terminal domain"/>
    <property type="match status" value="1"/>
</dbReference>
<dbReference type="InterPro" id="IPR042108">
    <property type="entry name" value="GTPase_HflX_N_sf"/>
</dbReference>
<feature type="binding site" evidence="7">
    <location>
        <begin position="230"/>
        <end position="234"/>
    </location>
    <ligand>
        <name>GTP</name>
        <dbReference type="ChEBI" id="CHEBI:37565"/>
    </ligand>
</feature>
<reference evidence="11" key="2">
    <citation type="submission" date="2021-04" db="EMBL/GenBank/DDBJ databases">
        <authorList>
            <person name="Gilroy R."/>
        </authorList>
    </citation>
    <scope>NUCLEOTIDE SEQUENCE</scope>
    <source>
        <strain evidence="11">ChiBcec15-3976</strain>
    </source>
</reference>
<feature type="coiled-coil region" evidence="9">
    <location>
        <begin position="165"/>
        <end position="192"/>
    </location>
</feature>
<evidence type="ECO:0000256" key="3">
    <source>
        <dbReference type="ARBA" id="ARBA00022741"/>
    </source>
</evidence>
<dbReference type="InterPro" id="IPR032305">
    <property type="entry name" value="GTP-bd_M"/>
</dbReference>
<comment type="similarity">
    <text evidence="6">Belongs to the TRAFAC class OBG-HflX-like GTPase superfamily. HflX GTPase family.</text>
</comment>
<accession>A0A9D2U5T2</accession>
<dbReference type="NCBIfam" id="TIGR03156">
    <property type="entry name" value="GTP_HflX"/>
    <property type="match status" value="1"/>
</dbReference>
<evidence type="ECO:0000256" key="1">
    <source>
        <dbReference type="ARBA" id="ARBA00022490"/>
    </source>
</evidence>
<dbReference type="HAMAP" id="MF_00900">
    <property type="entry name" value="GTPase_HflX"/>
    <property type="match status" value="1"/>
</dbReference>
<dbReference type="GO" id="GO:0005525">
    <property type="term" value="F:GTP binding"/>
    <property type="evidence" value="ECO:0007669"/>
    <property type="project" value="UniProtKB-UniRule"/>
</dbReference>
<proteinExistence type="inferred from homology"/>
<dbReference type="InterPro" id="IPR030394">
    <property type="entry name" value="G_HFLX_dom"/>
</dbReference>
<dbReference type="PANTHER" id="PTHR10229">
    <property type="entry name" value="GTP-BINDING PROTEIN HFLX"/>
    <property type="match status" value="1"/>
</dbReference>
<dbReference type="PANTHER" id="PTHR10229:SF0">
    <property type="entry name" value="GTP-BINDING PROTEIN 6-RELATED"/>
    <property type="match status" value="1"/>
</dbReference>
<dbReference type="Pfam" id="PF01926">
    <property type="entry name" value="MMR_HSR1"/>
    <property type="match status" value="1"/>
</dbReference>
<dbReference type="Gene3D" id="6.10.250.2860">
    <property type="match status" value="1"/>
</dbReference>
<comment type="subcellular location">
    <subcellularLocation>
        <location evidence="6">Cytoplasm</location>
    </subcellularLocation>
    <text evidence="6">May associate with membranes.</text>
</comment>
<dbReference type="CDD" id="cd01878">
    <property type="entry name" value="HflX"/>
    <property type="match status" value="1"/>
</dbReference>
<dbReference type="Pfam" id="PF16360">
    <property type="entry name" value="GTP-bdg_M"/>
    <property type="match status" value="1"/>
</dbReference>
<keyword evidence="9" id="KW-0175">Coiled coil</keyword>
<keyword evidence="5 6" id="KW-0342">GTP-binding</keyword>
<evidence type="ECO:0000256" key="6">
    <source>
        <dbReference type="HAMAP-Rule" id="MF_00900"/>
    </source>
</evidence>
<name>A0A9D2U5T2_9FIRM</name>
<evidence type="ECO:0000259" key="10">
    <source>
        <dbReference type="PROSITE" id="PS51705"/>
    </source>
</evidence>
<keyword evidence="4 8" id="KW-0460">Magnesium</keyword>
<dbReference type="InterPro" id="IPR016496">
    <property type="entry name" value="GTPase_HflX"/>
</dbReference>
<evidence type="ECO:0000256" key="8">
    <source>
        <dbReference type="PIRSR" id="PIRSR006809-2"/>
    </source>
</evidence>
<dbReference type="InterPro" id="IPR025121">
    <property type="entry name" value="GTPase_HflX_N"/>
</dbReference>
<comment type="caution">
    <text evidence="11">The sequence shown here is derived from an EMBL/GenBank/DDBJ whole genome shotgun (WGS) entry which is preliminary data.</text>
</comment>
<dbReference type="GO" id="GO:0043022">
    <property type="term" value="F:ribosome binding"/>
    <property type="evidence" value="ECO:0007669"/>
    <property type="project" value="TreeGrafter"/>
</dbReference>
<comment type="subunit">
    <text evidence="6">Monomer. Associates with the 50S ribosomal subunit.</text>
</comment>
<reference evidence="11" key="1">
    <citation type="journal article" date="2021" name="PeerJ">
        <title>Extensive microbial diversity within the chicken gut microbiome revealed by metagenomics and culture.</title>
        <authorList>
            <person name="Gilroy R."/>
            <person name="Ravi A."/>
            <person name="Getino M."/>
            <person name="Pursley I."/>
            <person name="Horton D.L."/>
            <person name="Alikhan N.F."/>
            <person name="Baker D."/>
            <person name="Gharbi K."/>
            <person name="Hall N."/>
            <person name="Watson M."/>
            <person name="Adriaenssens E.M."/>
            <person name="Foster-Nyarko E."/>
            <person name="Jarju S."/>
            <person name="Secka A."/>
            <person name="Antonio M."/>
            <person name="Oren A."/>
            <person name="Chaudhuri R.R."/>
            <person name="La Ragione R."/>
            <person name="Hildebrand F."/>
            <person name="Pallen M.J."/>
        </authorList>
    </citation>
    <scope>NUCLEOTIDE SEQUENCE</scope>
    <source>
        <strain evidence="11">ChiBcec15-3976</strain>
    </source>
</reference>
<dbReference type="PROSITE" id="PS51705">
    <property type="entry name" value="G_HFLX"/>
    <property type="match status" value="1"/>
</dbReference>
<dbReference type="Proteomes" id="UP000823909">
    <property type="component" value="Unassembled WGS sequence"/>
</dbReference>
<comment type="cofactor">
    <cofactor evidence="8">
        <name>Mg(2+)</name>
        <dbReference type="ChEBI" id="CHEBI:18420"/>
    </cofactor>
</comment>
<dbReference type="FunFam" id="3.40.50.11060:FF:000001">
    <property type="entry name" value="GTPase HflX"/>
    <property type="match status" value="1"/>
</dbReference>
<feature type="binding site" evidence="7">
    <location>
        <begin position="318"/>
        <end position="321"/>
    </location>
    <ligand>
        <name>GTP</name>
        <dbReference type="ChEBI" id="CHEBI:37565"/>
    </ligand>
</feature>
<dbReference type="EMBL" id="DWUU01000026">
    <property type="protein sequence ID" value="HJD42271.1"/>
    <property type="molecule type" value="Genomic_DNA"/>
</dbReference>
<evidence type="ECO:0000313" key="12">
    <source>
        <dbReference type="Proteomes" id="UP000823909"/>
    </source>
</evidence>
<evidence type="ECO:0000256" key="4">
    <source>
        <dbReference type="ARBA" id="ARBA00022842"/>
    </source>
</evidence>
<dbReference type="Gene3D" id="3.40.50.300">
    <property type="entry name" value="P-loop containing nucleotide triphosphate hydrolases"/>
    <property type="match status" value="1"/>
</dbReference>
<dbReference type="InterPro" id="IPR027417">
    <property type="entry name" value="P-loop_NTPase"/>
</dbReference>
<feature type="binding site" evidence="7">
    <location>
        <begin position="205"/>
        <end position="212"/>
    </location>
    <ligand>
        <name>GTP</name>
        <dbReference type="ChEBI" id="CHEBI:37565"/>
    </ligand>
</feature>
<keyword evidence="2 8" id="KW-0479">Metal-binding</keyword>
<dbReference type="AlphaFoldDB" id="A0A9D2U5T2"/>
<gene>
    <name evidence="6 11" type="primary">hflX</name>
    <name evidence="11" type="ORF">H9910_04585</name>
</gene>